<reference evidence="1 2" key="1">
    <citation type="journal article" date="2024" name="Plant Biotechnol. J.">
        <title>Genome and CRISPR/Cas9 system of a widespread forest tree (Populus alba) in the world.</title>
        <authorList>
            <person name="Liu Y.J."/>
            <person name="Jiang P.F."/>
            <person name="Han X.M."/>
            <person name="Li X.Y."/>
            <person name="Wang H.M."/>
            <person name="Wang Y.J."/>
            <person name="Wang X.X."/>
            <person name="Zeng Q.Y."/>
        </authorList>
    </citation>
    <scope>NUCLEOTIDE SEQUENCE [LARGE SCALE GENOMIC DNA]</scope>
    <source>
        <strain evidence="2">cv. PAL-ZL1</strain>
    </source>
</reference>
<proteinExistence type="predicted"/>
<sequence>MAVEDVKPMEISTSSDQGLLSAGHVGNGQLNPSTRSFKIVTESPLVVIFLFQLYSRLLKTNIPHLLPLMVVAISVPSPDKKLLTVVNALIHRCYKYPTATIGEVPQSLKKELSDVCRACFSADAVNKHIDFVRDYKQDFEHDLDMEKVPGQYFCDQVIEAHLTYINFCDASLLYILEFLHGSSFRHLTLIGSDGSQHHFIVQTSLAPNARSDERILQLFRVYMVEDDLMYTTFLEVYENHCARNDREEDLPIMYFKEQLNQAISSQISPKAIVDLRLQAYNEITKTYVSDGIFSQYMYKTLLSDFHPAYDANGMIEFNEPIPFRLTRNMQTFFFYFGIEGLIVSAVCAAAQAQSQHLWHQLAMFFSDELLSWSWRRPPGLNLGPGAGGSVMNPANFQHKITTNVDNVISRITGIAPQFLSEECCIRRKMLMTHHNQCRGVSRVCRSCFDTKELVHDGSNMASVVLSHGMEGGD</sequence>
<dbReference type="EMBL" id="RCHU02000007">
    <property type="protein sequence ID" value="KAL3583843.1"/>
    <property type="molecule type" value="Genomic_DNA"/>
</dbReference>
<accession>A0ACC4BYU0</accession>
<dbReference type="Proteomes" id="UP000309997">
    <property type="component" value="Unassembled WGS sequence"/>
</dbReference>
<protein>
    <submittedName>
        <fullName evidence="1">Uncharacterized protein</fullName>
    </submittedName>
</protein>
<gene>
    <name evidence="1" type="ORF">D5086_014904</name>
</gene>
<organism evidence="1 2">
    <name type="scientific">Populus alba</name>
    <name type="common">White poplar</name>
    <dbReference type="NCBI Taxonomy" id="43335"/>
    <lineage>
        <taxon>Eukaryota</taxon>
        <taxon>Viridiplantae</taxon>
        <taxon>Streptophyta</taxon>
        <taxon>Embryophyta</taxon>
        <taxon>Tracheophyta</taxon>
        <taxon>Spermatophyta</taxon>
        <taxon>Magnoliopsida</taxon>
        <taxon>eudicotyledons</taxon>
        <taxon>Gunneridae</taxon>
        <taxon>Pentapetalae</taxon>
        <taxon>rosids</taxon>
        <taxon>fabids</taxon>
        <taxon>Malpighiales</taxon>
        <taxon>Salicaceae</taxon>
        <taxon>Saliceae</taxon>
        <taxon>Populus</taxon>
    </lineage>
</organism>
<evidence type="ECO:0000313" key="1">
    <source>
        <dbReference type="EMBL" id="KAL3583843.1"/>
    </source>
</evidence>
<name>A0ACC4BYU0_POPAL</name>
<comment type="caution">
    <text evidence="1">The sequence shown here is derived from an EMBL/GenBank/DDBJ whole genome shotgun (WGS) entry which is preliminary data.</text>
</comment>
<evidence type="ECO:0000313" key="2">
    <source>
        <dbReference type="Proteomes" id="UP000309997"/>
    </source>
</evidence>
<keyword evidence="2" id="KW-1185">Reference proteome</keyword>